<evidence type="ECO:0000313" key="2">
    <source>
        <dbReference type="EMBL" id="KOM43013.1"/>
    </source>
</evidence>
<feature type="compositionally biased region" description="Polar residues" evidence="1">
    <location>
        <begin position="115"/>
        <end position="124"/>
    </location>
</feature>
<evidence type="ECO:0000256" key="1">
    <source>
        <dbReference type="SAM" id="MobiDB-lite"/>
    </source>
</evidence>
<reference evidence="3" key="1">
    <citation type="journal article" date="2015" name="Proc. Natl. Acad. Sci. U.S.A.">
        <title>Genome sequencing of adzuki bean (Vigna angularis) provides insight into high starch and low fat accumulation and domestication.</title>
        <authorList>
            <person name="Yang K."/>
            <person name="Tian Z."/>
            <person name="Chen C."/>
            <person name="Luo L."/>
            <person name="Zhao B."/>
            <person name="Wang Z."/>
            <person name="Yu L."/>
            <person name="Li Y."/>
            <person name="Sun Y."/>
            <person name="Li W."/>
            <person name="Chen Y."/>
            <person name="Li Y."/>
            <person name="Zhang Y."/>
            <person name="Ai D."/>
            <person name="Zhao J."/>
            <person name="Shang C."/>
            <person name="Ma Y."/>
            <person name="Wu B."/>
            <person name="Wang M."/>
            <person name="Gao L."/>
            <person name="Sun D."/>
            <person name="Zhang P."/>
            <person name="Guo F."/>
            <person name="Wang W."/>
            <person name="Li Y."/>
            <person name="Wang J."/>
            <person name="Varshney R.K."/>
            <person name="Wang J."/>
            <person name="Ling H.Q."/>
            <person name="Wan P."/>
        </authorList>
    </citation>
    <scope>NUCLEOTIDE SEQUENCE</scope>
    <source>
        <strain evidence="3">cv. Jingnong 6</strain>
    </source>
</reference>
<proteinExistence type="predicted"/>
<gene>
    <name evidence="2" type="ORF">LR48_Vigan05g061700</name>
</gene>
<feature type="compositionally biased region" description="Basic and acidic residues" evidence="1">
    <location>
        <begin position="91"/>
        <end position="110"/>
    </location>
</feature>
<accession>A0A0L9UJT8</accession>
<dbReference type="Proteomes" id="UP000053144">
    <property type="component" value="Chromosome 5"/>
</dbReference>
<name>A0A0L9UJT8_PHAAN</name>
<feature type="region of interest" description="Disordered" evidence="1">
    <location>
        <begin position="91"/>
        <end position="124"/>
    </location>
</feature>
<dbReference type="AlphaFoldDB" id="A0A0L9UJT8"/>
<organism evidence="2 3">
    <name type="scientific">Phaseolus angularis</name>
    <name type="common">Azuki bean</name>
    <name type="synonym">Vigna angularis</name>
    <dbReference type="NCBI Taxonomy" id="3914"/>
    <lineage>
        <taxon>Eukaryota</taxon>
        <taxon>Viridiplantae</taxon>
        <taxon>Streptophyta</taxon>
        <taxon>Embryophyta</taxon>
        <taxon>Tracheophyta</taxon>
        <taxon>Spermatophyta</taxon>
        <taxon>Magnoliopsida</taxon>
        <taxon>eudicotyledons</taxon>
        <taxon>Gunneridae</taxon>
        <taxon>Pentapetalae</taxon>
        <taxon>rosids</taxon>
        <taxon>fabids</taxon>
        <taxon>Fabales</taxon>
        <taxon>Fabaceae</taxon>
        <taxon>Papilionoideae</taxon>
        <taxon>50 kb inversion clade</taxon>
        <taxon>NPAAA clade</taxon>
        <taxon>indigoferoid/millettioid clade</taxon>
        <taxon>Phaseoleae</taxon>
        <taxon>Vigna</taxon>
    </lineage>
</organism>
<evidence type="ECO:0000313" key="3">
    <source>
        <dbReference type="Proteomes" id="UP000053144"/>
    </source>
</evidence>
<dbReference type="Gramene" id="KOM43013">
    <property type="protein sequence ID" value="KOM43013"/>
    <property type="gene ID" value="LR48_Vigan05g061700"/>
</dbReference>
<dbReference type="EMBL" id="CM003375">
    <property type="protein sequence ID" value="KOM43013.1"/>
    <property type="molecule type" value="Genomic_DNA"/>
</dbReference>
<sequence>MFNGVMQFLWLTLPSGIRLRQDIKCLPAAGVLSGAEISSNQFEDFSVSVAEKDDTRELKVQTMFSPFARFRIVVLVLSRLEAACVGGGGLRENEVEREGHGSGGEEEKRVVNGGHFQSQKRGTT</sequence>
<protein>
    <submittedName>
        <fullName evidence="2">Uncharacterized protein</fullName>
    </submittedName>
</protein>